<feature type="region of interest" description="Disordered" evidence="1">
    <location>
        <begin position="114"/>
        <end position="139"/>
    </location>
</feature>
<dbReference type="EMBL" id="UFUW01000001">
    <property type="protein sequence ID" value="SUX24576.1"/>
    <property type="molecule type" value="Genomic_DNA"/>
</dbReference>
<keyword evidence="3" id="KW-1185">Reference proteome</keyword>
<reference evidence="2 3" key="1">
    <citation type="submission" date="2018-06" db="EMBL/GenBank/DDBJ databases">
        <authorList>
            <consortium name="Pathogen Informatics"/>
            <person name="Doyle S."/>
        </authorList>
    </citation>
    <scope>NUCLEOTIDE SEQUENCE [LARGE SCALE GENOMIC DNA]</scope>
    <source>
        <strain evidence="2 3">NCTC13294</strain>
    </source>
</reference>
<evidence type="ECO:0000313" key="3">
    <source>
        <dbReference type="Proteomes" id="UP000254572"/>
    </source>
</evidence>
<gene>
    <name evidence="2" type="ORF">NCTC13294_01945</name>
</gene>
<accession>A0A381EC60</accession>
<sequence>MLSKPLAIMSAAVLIAYNIASVGYAYRAGQASVQRQQLETFVGELQTAIDRHNVQLMRYDVLAAEFAANHERTQSQLKQTGDTLNAYLATIDRQKPCLESGAVSLLNQHIRPATQPAGIAPAAGRSERPAPLRRPAATQ</sequence>
<dbReference type="RefSeq" id="WP_115612133.1">
    <property type="nucleotide sequence ID" value="NZ_UFUW01000001.1"/>
</dbReference>
<name>A0A381EC60_9GAMM</name>
<organism evidence="2 3">
    <name type="scientific">Cardiobacterium valvarum</name>
    <dbReference type="NCBI Taxonomy" id="194702"/>
    <lineage>
        <taxon>Bacteria</taxon>
        <taxon>Pseudomonadati</taxon>
        <taxon>Pseudomonadota</taxon>
        <taxon>Gammaproteobacteria</taxon>
        <taxon>Cardiobacteriales</taxon>
        <taxon>Cardiobacteriaceae</taxon>
        <taxon>Cardiobacterium</taxon>
    </lineage>
</organism>
<evidence type="ECO:0000313" key="2">
    <source>
        <dbReference type="EMBL" id="SUX24576.1"/>
    </source>
</evidence>
<dbReference type="OrthoDB" id="7065770at2"/>
<proteinExistence type="predicted"/>
<protein>
    <submittedName>
        <fullName evidence="2">Uncharacterized protein</fullName>
    </submittedName>
</protein>
<dbReference type="AlphaFoldDB" id="A0A381EC60"/>
<evidence type="ECO:0000256" key="1">
    <source>
        <dbReference type="SAM" id="MobiDB-lite"/>
    </source>
</evidence>
<dbReference type="Proteomes" id="UP000254572">
    <property type="component" value="Unassembled WGS sequence"/>
</dbReference>